<reference evidence="1" key="2">
    <citation type="submission" date="2021-04" db="EMBL/GenBank/DDBJ databases">
        <authorList>
            <person name="Gilroy R."/>
        </authorList>
    </citation>
    <scope>NUCLEOTIDE SEQUENCE</scope>
    <source>
        <strain evidence="1">ChiSjej1B19-8411</strain>
    </source>
</reference>
<organism evidence="1 2">
    <name type="scientific">Candidatus Blautia gallistercoris</name>
    <dbReference type="NCBI Taxonomy" id="2838490"/>
    <lineage>
        <taxon>Bacteria</taxon>
        <taxon>Bacillati</taxon>
        <taxon>Bacillota</taxon>
        <taxon>Clostridia</taxon>
        <taxon>Lachnospirales</taxon>
        <taxon>Lachnospiraceae</taxon>
        <taxon>Blautia</taxon>
    </lineage>
</organism>
<dbReference type="EMBL" id="DXEX01000207">
    <property type="protein sequence ID" value="HIX59987.1"/>
    <property type="molecule type" value="Genomic_DNA"/>
</dbReference>
<dbReference type="Proteomes" id="UP000886817">
    <property type="component" value="Unassembled WGS sequence"/>
</dbReference>
<accession>A0A9D1WKU5</accession>
<gene>
    <name evidence="1" type="ORF">IAA45_09785</name>
</gene>
<sequence>MFRLWGKIWKDNHLLRDTVSCIDNEDTRTHKIFQGLEEICYSLDLEKPIWLDSNIREFQRHDRTRFSQDSFIEHIDFDFLEIQIIEE</sequence>
<reference evidence="1" key="1">
    <citation type="journal article" date="2021" name="PeerJ">
        <title>Extensive microbial diversity within the chicken gut microbiome revealed by metagenomics and culture.</title>
        <authorList>
            <person name="Gilroy R."/>
            <person name="Ravi A."/>
            <person name="Getino M."/>
            <person name="Pursley I."/>
            <person name="Horton D.L."/>
            <person name="Alikhan N.F."/>
            <person name="Baker D."/>
            <person name="Gharbi K."/>
            <person name="Hall N."/>
            <person name="Watson M."/>
            <person name="Adriaenssens E.M."/>
            <person name="Foster-Nyarko E."/>
            <person name="Jarju S."/>
            <person name="Secka A."/>
            <person name="Antonio M."/>
            <person name="Oren A."/>
            <person name="Chaudhuri R.R."/>
            <person name="La Ragione R."/>
            <person name="Hildebrand F."/>
            <person name="Pallen M.J."/>
        </authorList>
    </citation>
    <scope>NUCLEOTIDE SEQUENCE</scope>
    <source>
        <strain evidence="1">ChiSjej1B19-8411</strain>
    </source>
</reference>
<evidence type="ECO:0000313" key="1">
    <source>
        <dbReference type="EMBL" id="HIX59987.1"/>
    </source>
</evidence>
<protein>
    <submittedName>
        <fullName evidence="1">Uncharacterized protein</fullName>
    </submittedName>
</protein>
<proteinExistence type="predicted"/>
<dbReference type="AlphaFoldDB" id="A0A9D1WKU5"/>
<name>A0A9D1WKU5_9FIRM</name>
<comment type="caution">
    <text evidence="1">The sequence shown here is derived from an EMBL/GenBank/DDBJ whole genome shotgun (WGS) entry which is preliminary data.</text>
</comment>
<evidence type="ECO:0000313" key="2">
    <source>
        <dbReference type="Proteomes" id="UP000886817"/>
    </source>
</evidence>